<accession>A0ABN8YW97</accession>
<proteinExistence type="predicted"/>
<feature type="compositionally biased region" description="Low complexity" evidence="1">
    <location>
        <begin position="129"/>
        <end position="142"/>
    </location>
</feature>
<dbReference type="EMBL" id="OX459961">
    <property type="protein sequence ID" value="CAI9165877.1"/>
    <property type="molecule type" value="Genomic_DNA"/>
</dbReference>
<feature type="compositionally biased region" description="Basic and acidic residues" evidence="1">
    <location>
        <begin position="333"/>
        <end position="343"/>
    </location>
</feature>
<protein>
    <submittedName>
        <fullName evidence="2">Uncharacterized protein</fullName>
    </submittedName>
</protein>
<evidence type="ECO:0000313" key="2">
    <source>
        <dbReference type="EMBL" id="CAI9165877.1"/>
    </source>
</evidence>
<sequence>MCWPWLREPDASSSTVFGAGAQDPGIETVYDVKLAEAQDEEVPWMLVACSLGEDGDETRRLLPPPLSPAAPLGASGDRGRRRGLRDLCAPPGRATRLAQGRSVGRGSRTSDRGFSPPWPLCSCRGDPRPGGAARRAPGRGAPSLLGLGSQPSRRAQLWVPLGRRRRSGNQSAQSVRTRATLRNRWSRREVAEPSAAPAPSFSRSVPPRPGPGRPLVCTPEPGYSYLWLLRLQAADKAAPRAGRAAGGRQAAGGQGRETCRRSAAPQSRGGVSAASPRPAPRGSCESSRLAAPGAGPPSARGPTGTEHSLCLPAASSMGLRSFPHPPFNRWAKRGSERLSDFHVKQLGKGSSGI</sequence>
<feature type="compositionally biased region" description="Low complexity" evidence="1">
    <location>
        <begin position="192"/>
        <end position="205"/>
    </location>
</feature>
<reference evidence="2" key="1">
    <citation type="submission" date="2023-04" db="EMBL/GenBank/DDBJ databases">
        <authorList>
            <consortium name="ELIXIR-Norway"/>
        </authorList>
    </citation>
    <scope>NUCLEOTIDE SEQUENCE [LARGE SCALE GENOMIC DNA]</scope>
</reference>
<feature type="region of interest" description="Disordered" evidence="1">
    <location>
        <begin position="239"/>
        <end position="353"/>
    </location>
</feature>
<organism evidence="2 3">
    <name type="scientific">Rangifer tarandus platyrhynchus</name>
    <name type="common">Svalbard reindeer</name>
    <dbReference type="NCBI Taxonomy" id="3082113"/>
    <lineage>
        <taxon>Eukaryota</taxon>
        <taxon>Metazoa</taxon>
        <taxon>Chordata</taxon>
        <taxon>Craniata</taxon>
        <taxon>Vertebrata</taxon>
        <taxon>Euteleostomi</taxon>
        <taxon>Mammalia</taxon>
        <taxon>Eutheria</taxon>
        <taxon>Laurasiatheria</taxon>
        <taxon>Artiodactyla</taxon>
        <taxon>Ruminantia</taxon>
        <taxon>Pecora</taxon>
        <taxon>Cervidae</taxon>
        <taxon>Odocoileinae</taxon>
        <taxon>Rangifer</taxon>
    </lineage>
</organism>
<evidence type="ECO:0000313" key="3">
    <source>
        <dbReference type="Proteomes" id="UP001176941"/>
    </source>
</evidence>
<feature type="region of interest" description="Disordered" evidence="1">
    <location>
        <begin position="56"/>
        <end position="216"/>
    </location>
</feature>
<evidence type="ECO:0000256" key="1">
    <source>
        <dbReference type="SAM" id="MobiDB-lite"/>
    </source>
</evidence>
<dbReference type="Proteomes" id="UP001176941">
    <property type="component" value="Chromosome 25"/>
</dbReference>
<feature type="compositionally biased region" description="Low complexity" evidence="1">
    <location>
        <begin position="239"/>
        <end position="248"/>
    </location>
</feature>
<gene>
    <name evidence="2" type="ORF">MRATA1EN1_LOCUS14839</name>
</gene>
<feature type="compositionally biased region" description="Low complexity" evidence="1">
    <location>
        <begin position="290"/>
        <end position="304"/>
    </location>
</feature>
<feature type="compositionally biased region" description="Polar residues" evidence="1">
    <location>
        <begin position="168"/>
        <end position="177"/>
    </location>
</feature>
<keyword evidence="3" id="KW-1185">Reference proteome</keyword>
<name>A0ABN8YW97_RANTA</name>